<reference evidence="1 2" key="1">
    <citation type="journal article" date="2023" name="Mol. Ecol. Resour.">
        <title>Chromosome-level genome assembly of a triploid poplar Populus alba 'Berolinensis'.</title>
        <authorList>
            <person name="Chen S."/>
            <person name="Yu Y."/>
            <person name="Wang X."/>
            <person name="Wang S."/>
            <person name="Zhang T."/>
            <person name="Zhou Y."/>
            <person name="He R."/>
            <person name="Meng N."/>
            <person name="Wang Y."/>
            <person name="Liu W."/>
            <person name="Liu Z."/>
            <person name="Liu J."/>
            <person name="Guo Q."/>
            <person name="Huang H."/>
            <person name="Sederoff R.R."/>
            <person name="Wang G."/>
            <person name="Qu G."/>
            <person name="Chen S."/>
        </authorList>
    </citation>
    <scope>NUCLEOTIDE SEQUENCE [LARGE SCALE GENOMIC DNA]</scope>
    <source>
        <strain evidence="1">SC-2020</strain>
    </source>
</reference>
<dbReference type="Proteomes" id="UP001164929">
    <property type="component" value="Chromosome 1"/>
</dbReference>
<accession>A0AAD6WJD3</accession>
<keyword evidence="2" id="KW-1185">Reference proteome</keyword>
<dbReference type="AlphaFoldDB" id="A0AAD6WJD3"/>
<evidence type="ECO:0000313" key="2">
    <source>
        <dbReference type="Proteomes" id="UP001164929"/>
    </source>
</evidence>
<gene>
    <name evidence="1" type="ORF">NC653_004119</name>
</gene>
<evidence type="ECO:0000313" key="1">
    <source>
        <dbReference type="EMBL" id="KAJ7014720.1"/>
    </source>
</evidence>
<proteinExistence type="predicted"/>
<dbReference type="EMBL" id="JAQIZT010000001">
    <property type="protein sequence ID" value="KAJ7014720.1"/>
    <property type="molecule type" value="Genomic_DNA"/>
</dbReference>
<sequence length="78" mass="8971">MHLSLYSLASEKSKQNKLVVVGSTETQSDEEDYLAGLTHQMDCSAFEDDFKRNELPCNTEKTKVGFCLDRLHQRYVQL</sequence>
<comment type="caution">
    <text evidence="1">The sequence shown here is derived from an EMBL/GenBank/DDBJ whole genome shotgun (WGS) entry which is preliminary data.</text>
</comment>
<name>A0AAD6WJD3_9ROSI</name>
<organism evidence="1 2">
    <name type="scientific">Populus alba x Populus x berolinensis</name>
    <dbReference type="NCBI Taxonomy" id="444605"/>
    <lineage>
        <taxon>Eukaryota</taxon>
        <taxon>Viridiplantae</taxon>
        <taxon>Streptophyta</taxon>
        <taxon>Embryophyta</taxon>
        <taxon>Tracheophyta</taxon>
        <taxon>Spermatophyta</taxon>
        <taxon>Magnoliopsida</taxon>
        <taxon>eudicotyledons</taxon>
        <taxon>Gunneridae</taxon>
        <taxon>Pentapetalae</taxon>
        <taxon>rosids</taxon>
        <taxon>fabids</taxon>
        <taxon>Malpighiales</taxon>
        <taxon>Salicaceae</taxon>
        <taxon>Saliceae</taxon>
        <taxon>Populus</taxon>
    </lineage>
</organism>
<protein>
    <submittedName>
        <fullName evidence="1">Uncharacterized protein</fullName>
    </submittedName>
</protein>